<protein>
    <submittedName>
        <fullName evidence="6">Acyl-CoA thioesterase II</fullName>
    </submittedName>
</protein>
<dbReference type="Pfam" id="PF20789">
    <property type="entry name" value="4HBT_3C"/>
    <property type="match status" value="1"/>
</dbReference>
<dbReference type="SUPFAM" id="SSF54637">
    <property type="entry name" value="Thioesterase/thiol ester dehydrase-isomerase"/>
    <property type="match status" value="2"/>
</dbReference>
<reference evidence="6 7" key="1">
    <citation type="submission" date="2024-01" db="EMBL/GenBank/DDBJ databases">
        <title>Comparative genomics of Cryptococcus and Kwoniella reveals pathogenesis evolution and contrasting modes of karyotype evolution via chromosome fusion or intercentromeric recombination.</title>
        <authorList>
            <person name="Coelho M.A."/>
            <person name="David-Palma M."/>
            <person name="Shea T."/>
            <person name="Bowers K."/>
            <person name="McGinley-Smith S."/>
            <person name="Mohammad A.W."/>
            <person name="Gnirke A."/>
            <person name="Yurkov A.M."/>
            <person name="Nowrousian M."/>
            <person name="Sun S."/>
            <person name="Cuomo C.A."/>
            <person name="Heitman J."/>
        </authorList>
    </citation>
    <scope>NUCLEOTIDE SEQUENCE [LARGE SCALE GENOMIC DNA]</scope>
    <source>
        <strain evidence="6">CBS 11374</strain>
    </source>
</reference>
<proteinExistence type="inferred from homology"/>
<evidence type="ECO:0000256" key="3">
    <source>
        <dbReference type="SAM" id="MobiDB-lite"/>
    </source>
</evidence>
<evidence type="ECO:0000259" key="5">
    <source>
        <dbReference type="Pfam" id="PF20789"/>
    </source>
</evidence>
<dbReference type="PANTHER" id="PTHR11066:SF34">
    <property type="entry name" value="ACYL-COENZYME A THIOESTERASE 8"/>
    <property type="match status" value="1"/>
</dbReference>
<dbReference type="PANTHER" id="PTHR11066">
    <property type="entry name" value="ACYL-COA THIOESTERASE"/>
    <property type="match status" value="1"/>
</dbReference>
<evidence type="ECO:0000256" key="1">
    <source>
        <dbReference type="ARBA" id="ARBA00006538"/>
    </source>
</evidence>
<dbReference type="Pfam" id="PF13622">
    <property type="entry name" value="4HBT_3"/>
    <property type="match status" value="1"/>
</dbReference>
<dbReference type="InterPro" id="IPR049449">
    <property type="entry name" value="TesB_ACOT8-like_N"/>
</dbReference>
<comment type="similarity">
    <text evidence="1">Belongs to the C/M/P thioester hydrolase family.</text>
</comment>
<organism evidence="6 7">
    <name type="scientific">Kwoniella shivajii</name>
    <dbReference type="NCBI Taxonomy" id="564305"/>
    <lineage>
        <taxon>Eukaryota</taxon>
        <taxon>Fungi</taxon>
        <taxon>Dikarya</taxon>
        <taxon>Basidiomycota</taxon>
        <taxon>Agaricomycotina</taxon>
        <taxon>Tremellomycetes</taxon>
        <taxon>Tremellales</taxon>
        <taxon>Cryptococcaceae</taxon>
        <taxon>Kwoniella</taxon>
    </lineage>
</organism>
<feature type="region of interest" description="Disordered" evidence="3">
    <location>
        <begin position="118"/>
        <end position="141"/>
    </location>
</feature>
<evidence type="ECO:0000313" key="7">
    <source>
        <dbReference type="Proteomes" id="UP001329825"/>
    </source>
</evidence>
<accession>A0ABZ1D3D2</accession>
<evidence type="ECO:0000259" key="4">
    <source>
        <dbReference type="Pfam" id="PF13622"/>
    </source>
</evidence>
<dbReference type="InterPro" id="IPR003703">
    <property type="entry name" value="Acyl_CoA_thio"/>
</dbReference>
<name>A0ABZ1D3D2_9TREE</name>
<dbReference type="Proteomes" id="UP001329825">
    <property type="component" value="Chromosome 7"/>
</dbReference>
<feature type="domain" description="Acyl-CoA thioesterase-like C-terminal" evidence="5">
    <location>
        <begin position="242"/>
        <end position="364"/>
    </location>
</feature>
<dbReference type="RefSeq" id="XP_062793285.1">
    <property type="nucleotide sequence ID" value="XM_062937234.1"/>
</dbReference>
<feature type="compositionally biased region" description="Polar residues" evidence="3">
    <location>
        <begin position="124"/>
        <end position="141"/>
    </location>
</feature>
<feature type="domain" description="Acyl-CoA thioesterase-like N-terminal HotDog" evidence="4">
    <location>
        <begin position="27"/>
        <end position="111"/>
    </location>
</feature>
<dbReference type="CDD" id="cd03445">
    <property type="entry name" value="Thioesterase_II_repeat2"/>
    <property type="match status" value="1"/>
</dbReference>
<keyword evidence="2" id="KW-0378">Hydrolase</keyword>
<dbReference type="InterPro" id="IPR042171">
    <property type="entry name" value="Acyl-CoA_hotdog"/>
</dbReference>
<dbReference type="Gene3D" id="2.40.160.210">
    <property type="entry name" value="Acyl-CoA thioesterase, double hotdog domain"/>
    <property type="match status" value="1"/>
</dbReference>
<dbReference type="CDD" id="cd03444">
    <property type="entry name" value="Thioesterase_II_repeat1"/>
    <property type="match status" value="1"/>
</dbReference>
<sequence length="395" mass="43567">MAPSTLLTDLVGVTPHPSASDISISKPLWVPSGARGVFGGQVIAQSLAASARTISSPLGLHSMHCYFLLPAFSNPDIEYRVERLRDGKSYSNRLVRAWQGEREVFVLLASYTSPPTPLPKNFGSIPQNSSSSTKEGGNNAKMSNSLRFALPQSASQSIKDITNSTRQGVQPKYQAPFPANLRPWKECYTEESRWQKFFDERAANWTGARKKFLTEYIRERRESPVGIARARYRSLEESQYEEAEDGAHHTRLSWLHARLGPDEKPDIETVKAMIAYMTDFQFIGTASRAVGLNQSSIPRIGMLASLDHSIHFYPFPENFDPSAPLLHVMEAQSVDVASGRGMLQGRVYTQEGDLIAVTAQEGVVRADLKGLEAKGLVEGGVVGEDNGAKQRKAKL</sequence>
<dbReference type="EMBL" id="CP141887">
    <property type="protein sequence ID" value="WRT68545.1"/>
    <property type="molecule type" value="Genomic_DNA"/>
</dbReference>
<gene>
    <name evidence="6" type="ORF">IL334_005522</name>
</gene>
<evidence type="ECO:0000313" key="6">
    <source>
        <dbReference type="EMBL" id="WRT68545.1"/>
    </source>
</evidence>
<keyword evidence="7" id="KW-1185">Reference proteome</keyword>
<dbReference type="GeneID" id="87957653"/>
<dbReference type="InterPro" id="IPR049450">
    <property type="entry name" value="ACOT8-like_C"/>
</dbReference>
<evidence type="ECO:0000256" key="2">
    <source>
        <dbReference type="ARBA" id="ARBA00022801"/>
    </source>
</evidence>
<dbReference type="InterPro" id="IPR029069">
    <property type="entry name" value="HotDog_dom_sf"/>
</dbReference>